<accession>A0A8S3DPX0</accession>
<dbReference type="Proteomes" id="UP000681720">
    <property type="component" value="Unassembled WGS sequence"/>
</dbReference>
<name>A0A8S3DPX0_9BILA</name>
<dbReference type="InterPro" id="IPR000608">
    <property type="entry name" value="UBC"/>
</dbReference>
<feature type="non-terminal residue" evidence="2">
    <location>
        <position position="1"/>
    </location>
</feature>
<dbReference type="EMBL" id="CAJOBJ010221332">
    <property type="protein sequence ID" value="CAF5033749.1"/>
    <property type="molecule type" value="Genomic_DNA"/>
</dbReference>
<dbReference type="Gene3D" id="3.10.110.10">
    <property type="entry name" value="Ubiquitin Conjugating Enzyme"/>
    <property type="match status" value="1"/>
</dbReference>
<feature type="domain" description="UBC core" evidence="1">
    <location>
        <begin position="6"/>
        <end position="47"/>
    </location>
</feature>
<gene>
    <name evidence="2" type="ORF">GIL414_LOCUS59041</name>
</gene>
<dbReference type="AlphaFoldDB" id="A0A8S3DPX0"/>
<proteinExistence type="predicted"/>
<dbReference type="PROSITE" id="PS50127">
    <property type="entry name" value="UBC_2"/>
    <property type="match status" value="1"/>
</dbReference>
<evidence type="ECO:0000313" key="3">
    <source>
        <dbReference type="Proteomes" id="UP000681720"/>
    </source>
</evidence>
<evidence type="ECO:0000313" key="2">
    <source>
        <dbReference type="EMBL" id="CAF5033749.1"/>
    </source>
</evidence>
<reference evidence="2" key="1">
    <citation type="submission" date="2021-02" db="EMBL/GenBank/DDBJ databases">
        <authorList>
            <person name="Nowell W R."/>
        </authorList>
    </citation>
    <scope>NUCLEOTIDE SEQUENCE</scope>
</reference>
<comment type="caution">
    <text evidence="2">The sequence shown here is derived from an EMBL/GenBank/DDBJ whole genome shotgun (WGS) entry which is preliminary data.</text>
</comment>
<protein>
    <recommendedName>
        <fullName evidence="1">UBC core domain-containing protein</fullName>
    </recommendedName>
</protein>
<organism evidence="2 3">
    <name type="scientific">Rotaria magnacalcarata</name>
    <dbReference type="NCBI Taxonomy" id="392030"/>
    <lineage>
        <taxon>Eukaryota</taxon>
        <taxon>Metazoa</taxon>
        <taxon>Spiralia</taxon>
        <taxon>Gnathifera</taxon>
        <taxon>Rotifera</taxon>
        <taxon>Eurotatoria</taxon>
        <taxon>Bdelloidea</taxon>
        <taxon>Philodinida</taxon>
        <taxon>Philodinidae</taxon>
        <taxon>Rotaria</taxon>
    </lineage>
</organism>
<sequence length="47" mass="5276">MNENGALTKRIVKESARLQQEPVPGIDAIVDEHNPRYFKVIIDGPSE</sequence>
<dbReference type="InterPro" id="IPR016135">
    <property type="entry name" value="UBQ-conjugating_enzyme/RWD"/>
</dbReference>
<evidence type="ECO:0000259" key="1">
    <source>
        <dbReference type="PROSITE" id="PS50127"/>
    </source>
</evidence>
<dbReference type="SUPFAM" id="SSF54495">
    <property type="entry name" value="UBC-like"/>
    <property type="match status" value="1"/>
</dbReference>